<comment type="similarity">
    <text evidence="2">Belongs to the bacterial solute-binding protein 8 family.</text>
</comment>
<feature type="domain" description="Fe/B12 periplasmic-binding" evidence="7">
    <location>
        <begin position="75"/>
        <end position="354"/>
    </location>
</feature>
<evidence type="ECO:0000256" key="3">
    <source>
        <dbReference type="ARBA" id="ARBA00022448"/>
    </source>
</evidence>
<evidence type="ECO:0000259" key="7">
    <source>
        <dbReference type="PROSITE" id="PS50983"/>
    </source>
</evidence>
<dbReference type="Gene3D" id="3.40.50.1980">
    <property type="entry name" value="Nitrogenase molybdenum iron protein domain"/>
    <property type="match status" value="2"/>
</dbReference>
<dbReference type="InterPro" id="IPR051313">
    <property type="entry name" value="Bact_iron-sidero_bind"/>
</dbReference>
<feature type="compositionally biased region" description="Basic and acidic residues" evidence="5">
    <location>
        <begin position="32"/>
        <end position="41"/>
    </location>
</feature>
<dbReference type="GO" id="GO:0030288">
    <property type="term" value="C:outer membrane-bounded periplasmic space"/>
    <property type="evidence" value="ECO:0007669"/>
    <property type="project" value="TreeGrafter"/>
</dbReference>
<dbReference type="PANTHER" id="PTHR30532:SF24">
    <property type="entry name" value="FERRIC ENTEROBACTIN-BINDING PERIPLASMIC PROTEIN FEPB"/>
    <property type="match status" value="1"/>
</dbReference>
<keyword evidence="9" id="KW-1185">Reference proteome</keyword>
<dbReference type="PANTHER" id="PTHR30532">
    <property type="entry name" value="IRON III DICITRATE-BINDING PERIPLASMIC PROTEIN"/>
    <property type="match status" value="1"/>
</dbReference>
<dbReference type="InterPro" id="IPR002491">
    <property type="entry name" value="ABC_transptr_periplasmic_BD"/>
</dbReference>
<dbReference type="SUPFAM" id="SSF53807">
    <property type="entry name" value="Helical backbone' metal receptor"/>
    <property type="match status" value="1"/>
</dbReference>
<evidence type="ECO:0000256" key="6">
    <source>
        <dbReference type="SAM" id="SignalP"/>
    </source>
</evidence>
<dbReference type="InterPro" id="IPR006311">
    <property type="entry name" value="TAT_signal"/>
</dbReference>
<feature type="signal peptide" evidence="6">
    <location>
        <begin position="1"/>
        <end position="29"/>
    </location>
</feature>
<proteinExistence type="inferred from homology"/>
<feature type="chain" id="PRO_5028933170" evidence="6">
    <location>
        <begin position="30"/>
        <end position="354"/>
    </location>
</feature>
<evidence type="ECO:0000256" key="1">
    <source>
        <dbReference type="ARBA" id="ARBA00004196"/>
    </source>
</evidence>
<sequence length="354" mass="37977">MTPSRTAPSMSRRGLLTLGGALGAGALLAACGKDDKSDKGAGSRTGDPSGPGGQRGPWTFKDDRGVTARAETTPRNIVAYVGTAAALHDFGVECVGVFGPTKRKDGRPEVLAGELDVDKATVIGDTWGEFSIEKYAALRPDLLVTNMYAKDDLWFVPEDSREKILDLSPNVVGLAVSHTSLPAVIQRYAALAASLGADLGSRRVTDAKARFERASESLRRAAGERRGLRVLAVSASNDLLYVSDPKVYADLTYFKELGVELVTPDKVSGQGFFENLSWENADAYDADLILLDNRSQSLQPADLKAKPTWRQLPAVRAGQVVSWAYEPRLSYAGFAPHLEALAKAVREAREVKGG</sequence>
<accession>A0A7H8N4D5</accession>
<keyword evidence="3" id="KW-0813">Transport</keyword>
<organism evidence="8 9">
    <name type="scientific">Streptomyces buecherae</name>
    <dbReference type="NCBI Taxonomy" id="2763006"/>
    <lineage>
        <taxon>Bacteria</taxon>
        <taxon>Bacillati</taxon>
        <taxon>Actinomycetota</taxon>
        <taxon>Actinomycetes</taxon>
        <taxon>Kitasatosporales</taxon>
        <taxon>Streptomycetaceae</taxon>
        <taxon>Streptomyces</taxon>
    </lineage>
</organism>
<gene>
    <name evidence="8" type="ORF">HUT08_06200</name>
</gene>
<evidence type="ECO:0000256" key="2">
    <source>
        <dbReference type="ARBA" id="ARBA00008814"/>
    </source>
</evidence>
<dbReference type="GO" id="GO:1901678">
    <property type="term" value="P:iron coordination entity transport"/>
    <property type="evidence" value="ECO:0007669"/>
    <property type="project" value="UniProtKB-ARBA"/>
</dbReference>
<comment type="subcellular location">
    <subcellularLocation>
        <location evidence="1">Cell envelope</location>
    </subcellularLocation>
</comment>
<dbReference type="RefSeq" id="WP_176160934.1">
    <property type="nucleotide sequence ID" value="NZ_CP054929.1"/>
</dbReference>
<dbReference type="EMBL" id="CP054929">
    <property type="protein sequence ID" value="QKW49201.1"/>
    <property type="molecule type" value="Genomic_DNA"/>
</dbReference>
<evidence type="ECO:0000313" key="8">
    <source>
        <dbReference type="EMBL" id="QKW49201.1"/>
    </source>
</evidence>
<dbReference type="PROSITE" id="PS50983">
    <property type="entry name" value="FE_B12_PBP"/>
    <property type="match status" value="1"/>
</dbReference>
<reference evidence="8 9" key="1">
    <citation type="submission" date="2020-06" db="EMBL/GenBank/DDBJ databases">
        <title>Genome mining for natural products.</title>
        <authorList>
            <person name="Zhang B."/>
            <person name="Shi J."/>
            <person name="Ge H."/>
        </authorList>
    </citation>
    <scope>NUCLEOTIDE SEQUENCE [LARGE SCALE GENOMIC DNA]</scope>
    <source>
        <strain evidence="8 9">NA00687</strain>
    </source>
</reference>
<evidence type="ECO:0000256" key="4">
    <source>
        <dbReference type="ARBA" id="ARBA00022729"/>
    </source>
</evidence>
<dbReference type="Proteomes" id="UP000509303">
    <property type="component" value="Chromosome"/>
</dbReference>
<feature type="region of interest" description="Disordered" evidence="5">
    <location>
        <begin position="32"/>
        <end position="60"/>
    </location>
</feature>
<name>A0A7H8N4D5_9ACTN</name>
<dbReference type="PROSITE" id="PS51257">
    <property type="entry name" value="PROKAR_LIPOPROTEIN"/>
    <property type="match status" value="1"/>
</dbReference>
<dbReference type="Pfam" id="PF01497">
    <property type="entry name" value="Peripla_BP_2"/>
    <property type="match status" value="1"/>
</dbReference>
<evidence type="ECO:0000313" key="9">
    <source>
        <dbReference type="Proteomes" id="UP000509303"/>
    </source>
</evidence>
<dbReference type="AlphaFoldDB" id="A0A7H8N4D5"/>
<evidence type="ECO:0000256" key="5">
    <source>
        <dbReference type="SAM" id="MobiDB-lite"/>
    </source>
</evidence>
<dbReference type="PROSITE" id="PS51318">
    <property type="entry name" value="TAT"/>
    <property type="match status" value="1"/>
</dbReference>
<protein>
    <submittedName>
        <fullName evidence="8">ABC transporter substrate-binding protein</fullName>
    </submittedName>
</protein>
<keyword evidence="4 6" id="KW-0732">Signal</keyword>